<feature type="domain" description="Major facilitator superfamily (MFS) profile" evidence="5">
    <location>
        <begin position="206"/>
        <end position="392"/>
    </location>
</feature>
<dbReference type="EMBL" id="CP047344">
    <property type="protein sequence ID" value="QIF94113.1"/>
    <property type="molecule type" value="Genomic_DNA"/>
</dbReference>
<feature type="transmembrane region" description="Helical" evidence="4">
    <location>
        <begin position="130"/>
        <end position="149"/>
    </location>
</feature>
<keyword evidence="1 4" id="KW-0812">Transmembrane</keyword>
<feature type="transmembrane region" description="Helical" evidence="4">
    <location>
        <begin position="365"/>
        <end position="382"/>
    </location>
</feature>
<reference evidence="6 7" key="1">
    <citation type="submission" date="2020-01" db="EMBL/GenBank/DDBJ databases">
        <title>The genomic epidemiology of tigecycline resistance gene tet(X) variants in a swine farm in China.</title>
        <authorList>
            <person name="Peng K."/>
            <person name="Li R."/>
        </authorList>
    </citation>
    <scope>NUCLEOTIDE SEQUENCE [LARGE SCALE GENOMIC DNA]</scope>
    <source>
        <strain evidence="6 7">ZN3</strain>
    </source>
</reference>
<dbReference type="InterPro" id="IPR011701">
    <property type="entry name" value="MFS"/>
</dbReference>
<dbReference type="RefSeq" id="WP_115349755.1">
    <property type="nucleotide sequence ID" value="NZ_CP047344.1"/>
</dbReference>
<keyword evidence="7" id="KW-1185">Reference proteome</keyword>
<feature type="transmembrane region" description="Helical" evidence="4">
    <location>
        <begin position="97"/>
        <end position="118"/>
    </location>
</feature>
<feature type="transmembrane region" description="Helical" evidence="4">
    <location>
        <begin position="297"/>
        <end position="318"/>
    </location>
</feature>
<proteinExistence type="predicted"/>
<evidence type="ECO:0000256" key="2">
    <source>
        <dbReference type="ARBA" id="ARBA00022989"/>
    </source>
</evidence>
<feature type="transmembrane region" description="Helical" evidence="4">
    <location>
        <begin position="203"/>
        <end position="228"/>
    </location>
</feature>
<dbReference type="AlphaFoldDB" id="A0A6G6SHW4"/>
<dbReference type="InterPro" id="IPR036259">
    <property type="entry name" value="MFS_trans_sf"/>
</dbReference>
<feature type="transmembrane region" description="Helical" evidence="4">
    <location>
        <begin position="44"/>
        <end position="62"/>
    </location>
</feature>
<evidence type="ECO:0000256" key="1">
    <source>
        <dbReference type="ARBA" id="ARBA00022692"/>
    </source>
</evidence>
<feature type="transmembrane region" description="Helical" evidence="4">
    <location>
        <begin position="274"/>
        <end position="291"/>
    </location>
</feature>
<dbReference type="Proteomes" id="UP000503287">
    <property type="component" value="Chromosome"/>
</dbReference>
<evidence type="ECO:0000256" key="3">
    <source>
        <dbReference type="ARBA" id="ARBA00023136"/>
    </source>
</evidence>
<dbReference type="SUPFAM" id="SSF103473">
    <property type="entry name" value="MFS general substrate transporter"/>
    <property type="match status" value="1"/>
</dbReference>
<protein>
    <submittedName>
        <fullName evidence="6">MFS transporter</fullName>
    </submittedName>
</protein>
<dbReference type="InterPro" id="IPR020846">
    <property type="entry name" value="MFS_dom"/>
</dbReference>
<evidence type="ECO:0000259" key="5">
    <source>
        <dbReference type="PROSITE" id="PS50850"/>
    </source>
</evidence>
<dbReference type="Gene3D" id="1.20.1250.20">
    <property type="entry name" value="MFS general substrate transporter like domains"/>
    <property type="match status" value="1"/>
</dbReference>
<name>A0A6G6SHW4_PROVU</name>
<dbReference type="PANTHER" id="PTHR23534:SF1">
    <property type="entry name" value="MAJOR FACILITATOR SUPERFAMILY PROTEIN"/>
    <property type="match status" value="1"/>
</dbReference>
<sequence>MPKSVWWLAFSLALFTTGNALVLSVAVLVGEQLAKDPIYSTVPLLSQYIGIISATLPMAHFMMKYSRKAGFIIGNIGGLIGALLSIAGIYYHNLMLFSFGTYFTGVAIGTAQQYRFAALEETPVSMHAKAIGLVMSGGIVAAVIGPTLAVTTRQFFADYPFIGPFTALSFIYILAFGLLLKIPLKKTIKTKIQTEEKPRSYPLLYSQPLLFLVTIVSALGYGVVVYMVGAIPLSMKQNGFEFATIAFVFQCHILGMFAPSFITGQLIHRFGIKIFFFTAILLLIIALGINLQGNSFYHYLISFVLIGISWNLNLISSTHLLSKTYLSHERAKVQGTNDFLIFFFGGLGSITGGLAFYLIGWQHTNIIGITVAVMILLAAIKLRKHLPSTSTL</sequence>
<dbReference type="Pfam" id="PF07690">
    <property type="entry name" value="MFS_1"/>
    <property type="match status" value="1"/>
</dbReference>
<organism evidence="6 7">
    <name type="scientific">Proteus vulgaris</name>
    <dbReference type="NCBI Taxonomy" id="585"/>
    <lineage>
        <taxon>Bacteria</taxon>
        <taxon>Pseudomonadati</taxon>
        <taxon>Pseudomonadota</taxon>
        <taxon>Gammaproteobacteria</taxon>
        <taxon>Enterobacterales</taxon>
        <taxon>Morganellaceae</taxon>
        <taxon>Proteus</taxon>
    </lineage>
</organism>
<feature type="transmembrane region" description="Helical" evidence="4">
    <location>
        <begin position="240"/>
        <end position="262"/>
    </location>
</feature>
<keyword evidence="3 4" id="KW-0472">Membrane</keyword>
<keyword evidence="2 4" id="KW-1133">Transmembrane helix</keyword>
<dbReference type="OrthoDB" id="8558006at2"/>
<evidence type="ECO:0000313" key="6">
    <source>
        <dbReference type="EMBL" id="QIF94113.1"/>
    </source>
</evidence>
<feature type="transmembrane region" description="Helical" evidence="4">
    <location>
        <begin position="339"/>
        <end position="359"/>
    </location>
</feature>
<evidence type="ECO:0000256" key="4">
    <source>
        <dbReference type="SAM" id="Phobius"/>
    </source>
</evidence>
<dbReference type="GO" id="GO:0022857">
    <property type="term" value="F:transmembrane transporter activity"/>
    <property type="evidence" value="ECO:0007669"/>
    <property type="project" value="InterPro"/>
</dbReference>
<dbReference type="PROSITE" id="PS50850">
    <property type="entry name" value="MFS"/>
    <property type="match status" value="1"/>
</dbReference>
<feature type="transmembrane region" description="Helical" evidence="4">
    <location>
        <begin position="161"/>
        <end position="182"/>
    </location>
</feature>
<accession>A0A6G6SHW4</accession>
<evidence type="ECO:0000313" key="7">
    <source>
        <dbReference type="Proteomes" id="UP000503287"/>
    </source>
</evidence>
<gene>
    <name evidence="6" type="ORF">GTH24_09485</name>
</gene>
<feature type="transmembrane region" description="Helical" evidence="4">
    <location>
        <begin position="69"/>
        <end position="91"/>
    </location>
</feature>
<dbReference type="PANTHER" id="PTHR23534">
    <property type="entry name" value="MFS PERMEASE"/>
    <property type="match status" value="1"/>
</dbReference>